<dbReference type="AlphaFoldDB" id="A0A397TS27"/>
<sequence>MSVSEANTSEHEVLRQRITELESENSKTNADKAVIENLFNGLRVNVMNEYTRRDAEKAEYKKELESKKNRKFQEKCILIAQVLLGEEPNVEYRPSFMRGLELDAFFRHHHDSSEDI</sequence>
<organism evidence="1 2">
    <name type="scientific">Glomus cerebriforme</name>
    <dbReference type="NCBI Taxonomy" id="658196"/>
    <lineage>
        <taxon>Eukaryota</taxon>
        <taxon>Fungi</taxon>
        <taxon>Fungi incertae sedis</taxon>
        <taxon>Mucoromycota</taxon>
        <taxon>Glomeromycotina</taxon>
        <taxon>Glomeromycetes</taxon>
        <taxon>Glomerales</taxon>
        <taxon>Glomeraceae</taxon>
        <taxon>Glomus</taxon>
    </lineage>
</organism>
<proteinExistence type="predicted"/>
<dbReference type="OrthoDB" id="2425070at2759"/>
<dbReference type="Proteomes" id="UP000265703">
    <property type="component" value="Unassembled WGS sequence"/>
</dbReference>
<protein>
    <submittedName>
        <fullName evidence="1">Uncharacterized protein</fullName>
    </submittedName>
</protein>
<reference evidence="1 2" key="1">
    <citation type="submission" date="2018-06" db="EMBL/GenBank/DDBJ databases">
        <title>Comparative genomics reveals the genomic features of Rhizophagus irregularis, R. cerebriforme, R. diaphanum and Gigaspora rosea, and their symbiotic lifestyle signature.</title>
        <authorList>
            <person name="Morin E."/>
            <person name="San Clemente H."/>
            <person name="Chen E.C.H."/>
            <person name="De La Providencia I."/>
            <person name="Hainaut M."/>
            <person name="Kuo A."/>
            <person name="Kohler A."/>
            <person name="Murat C."/>
            <person name="Tang N."/>
            <person name="Roy S."/>
            <person name="Loubradou J."/>
            <person name="Henrissat B."/>
            <person name="Grigoriev I.V."/>
            <person name="Corradi N."/>
            <person name="Roux C."/>
            <person name="Martin F.M."/>
        </authorList>
    </citation>
    <scope>NUCLEOTIDE SEQUENCE [LARGE SCALE GENOMIC DNA]</scope>
    <source>
        <strain evidence="1 2">DAOM 227022</strain>
    </source>
</reference>
<keyword evidence="2" id="KW-1185">Reference proteome</keyword>
<accession>A0A397TS27</accession>
<evidence type="ECO:0000313" key="1">
    <source>
        <dbReference type="EMBL" id="RIA97871.1"/>
    </source>
</evidence>
<name>A0A397TS27_9GLOM</name>
<comment type="caution">
    <text evidence="1">The sequence shown here is derived from an EMBL/GenBank/DDBJ whole genome shotgun (WGS) entry which is preliminary data.</text>
</comment>
<gene>
    <name evidence="1" type="ORF">C1645_813589</name>
</gene>
<evidence type="ECO:0000313" key="2">
    <source>
        <dbReference type="Proteomes" id="UP000265703"/>
    </source>
</evidence>
<dbReference type="EMBL" id="QKYT01000024">
    <property type="protein sequence ID" value="RIA97871.1"/>
    <property type="molecule type" value="Genomic_DNA"/>
</dbReference>